<dbReference type="SUPFAM" id="SSF56214">
    <property type="entry name" value="4'-phosphopantetheinyl transferase"/>
    <property type="match status" value="2"/>
</dbReference>
<evidence type="ECO:0000259" key="4">
    <source>
        <dbReference type="Pfam" id="PF22624"/>
    </source>
</evidence>
<proteinExistence type="inferred from homology"/>
<gene>
    <name evidence="5" type="ORF">BFP76_10955</name>
</gene>
<dbReference type="InterPro" id="IPR055066">
    <property type="entry name" value="AASDHPPT_N"/>
</dbReference>
<dbReference type="InterPro" id="IPR037143">
    <property type="entry name" value="4-PPantetheinyl_Trfase_dom_sf"/>
</dbReference>
<dbReference type="EMBL" id="MDGM01000002">
    <property type="protein sequence ID" value="PIB26765.1"/>
    <property type="molecule type" value="Genomic_DNA"/>
</dbReference>
<sequence>MQRLAPLQTITHGNGVRALVFDLDAYKSDAAIYDGAFAMLDKTETARANRFHFDRHRDRFVIGRAILRQHIGAITGDAPQSVVFDYGENDKPTLRGGGVEFNLSHSKHAAVLAISDTAPIGVDVELLDRRVKPAELARNVFTQSECDVLDQLDESAQRQCFFDFWTAKEAAMKLTGQGMSLPPKSISLLLDNQRPTGAHLAQGDVTFNYLAIDAFDCQCCVAQFD</sequence>
<dbReference type="Pfam" id="PF01648">
    <property type="entry name" value="ACPS"/>
    <property type="match status" value="1"/>
</dbReference>
<keyword evidence="2" id="KW-0808">Transferase</keyword>
<evidence type="ECO:0000256" key="2">
    <source>
        <dbReference type="ARBA" id="ARBA00022679"/>
    </source>
</evidence>
<comment type="caution">
    <text evidence="5">The sequence shown here is derived from an EMBL/GenBank/DDBJ whole genome shotgun (WGS) entry which is preliminary data.</text>
</comment>
<dbReference type="GO" id="GO:0005829">
    <property type="term" value="C:cytosol"/>
    <property type="evidence" value="ECO:0007669"/>
    <property type="project" value="TreeGrafter"/>
</dbReference>
<dbReference type="PANTHER" id="PTHR12215:SF10">
    <property type="entry name" value="L-AMINOADIPATE-SEMIALDEHYDE DEHYDROGENASE-PHOSPHOPANTETHEINYL TRANSFERASE"/>
    <property type="match status" value="1"/>
</dbReference>
<feature type="domain" description="4'-phosphopantetheinyl transferase" evidence="3">
    <location>
        <begin position="119"/>
        <end position="200"/>
    </location>
</feature>
<dbReference type="Pfam" id="PF22624">
    <property type="entry name" value="AASDHPPT_N"/>
    <property type="match status" value="1"/>
</dbReference>
<dbReference type="InterPro" id="IPR050559">
    <property type="entry name" value="P-Pant_transferase_sf"/>
</dbReference>
<dbReference type="GO" id="GO:0008897">
    <property type="term" value="F:holo-[acyl-carrier-protein] synthase activity"/>
    <property type="evidence" value="ECO:0007669"/>
    <property type="project" value="InterPro"/>
</dbReference>
<dbReference type="OrthoDB" id="9808281at2"/>
<dbReference type="GO" id="GO:0019878">
    <property type="term" value="P:lysine biosynthetic process via aminoadipic acid"/>
    <property type="evidence" value="ECO:0007669"/>
    <property type="project" value="TreeGrafter"/>
</dbReference>
<name>A0A2G5KBF7_9RHOB</name>
<accession>A0A2G5KBF7</accession>
<dbReference type="Gene3D" id="3.90.470.20">
    <property type="entry name" value="4'-phosphopantetheinyl transferase domain"/>
    <property type="match status" value="2"/>
</dbReference>
<evidence type="ECO:0000259" key="3">
    <source>
        <dbReference type="Pfam" id="PF01648"/>
    </source>
</evidence>
<feature type="domain" description="4'-phosphopantetheinyl transferase N-terminal" evidence="4">
    <location>
        <begin position="33"/>
        <end position="113"/>
    </location>
</feature>
<dbReference type="GO" id="GO:0000287">
    <property type="term" value="F:magnesium ion binding"/>
    <property type="evidence" value="ECO:0007669"/>
    <property type="project" value="InterPro"/>
</dbReference>
<dbReference type="AlphaFoldDB" id="A0A2G5KBF7"/>
<dbReference type="PANTHER" id="PTHR12215">
    <property type="entry name" value="PHOSPHOPANTETHEINE TRANSFERASE"/>
    <property type="match status" value="1"/>
</dbReference>
<evidence type="ECO:0000256" key="1">
    <source>
        <dbReference type="ARBA" id="ARBA00010990"/>
    </source>
</evidence>
<evidence type="ECO:0000313" key="5">
    <source>
        <dbReference type="EMBL" id="PIB26765.1"/>
    </source>
</evidence>
<dbReference type="InterPro" id="IPR008278">
    <property type="entry name" value="4-PPantetheinyl_Trfase_dom"/>
</dbReference>
<keyword evidence="6" id="KW-1185">Reference proteome</keyword>
<dbReference type="Proteomes" id="UP000231516">
    <property type="component" value="Unassembled WGS sequence"/>
</dbReference>
<organism evidence="5 6">
    <name type="scientific">Paramylibacter kogurei</name>
    <dbReference type="NCBI Taxonomy" id="1889778"/>
    <lineage>
        <taxon>Bacteria</taxon>
        <taxon>Pseudomonadati</taxon>
        <taxon>Pseudomonadota</taxon>
        <taxon>Alphaproteobacteria</taxon>
        <taxon>Rhodobacterales</taxon>
        <taxon>Paracoccaceae</taxon>
        <taxon>Paramylibacter</taxon>
    </lineage>
</organism>
<reference evidence="5 6" key="1">
    <citation type="submission" date="2016-08" db="EMBL/GenBank/DDBJ databases">
        <title>Draft genome of Amylibacter sp. strain 4G11.</title>
        <authorList>
            <person name="Wong S.-K."/>
            <person name="Hamasaki K."/>
            <person name="Yoshizawa S."/>
        </authorList>
    </citation>
    <scope>NUCLEOTIDE SEQUENCE [LARGE SCALE GENOMIC DNA]</scope>
    <source>
        <strain evidence="5 6">4G11</strain>
    </source>
</reference>
<dbReference type="RefSeq" id="WP_099591251.1">
    <property type="nucleotide sequence ID" value="NZ_MDGM01000002.1"/>
</dbReference>
<evidence type="ECO:0000313" key="6">
    <source>
        <dbReference type="Proteomes" id="UP000231516"/>
    </source>
</evidence>
<comment type="similarity">
    <text evidence="1">Belongs to the P-Pant transferase superfamily. Gsp/Sfp/HetI/AcpT family.</text>
</comment>
<protein>
    <submittedName>
        <fullName evidence="5">Uncharacterized protein</fullName>
    </submittedName>
</protein>